<evidence type="ECO:0000256" key="8">
    <source>
        <dbReference type="ARBA" id="ARBA00023274"/>
    </source>
</evidence>
<dbReference type="InterPro" id="IPR011990">
    <property type="entry name" value="TPR-like_helical_dom_sf"/>
</dbReference>
<dbReference type="PANTHER" id="PTHR14094">
    <property type="entry name" value="SIGNAL RECOGNITION PARTICLE 72"/>
    <property type="match status" value="1"/>
</dbReference>
<comment type="similarity">
    <text evidence="3 9">Belongs to the SRP72 family.</text>
</comment>
<dbReference type="GO" id="GO:0005783">
    <property type="term" value="C:endoplasmic reticulum"/>
    <property type="evidence" value="ECO:0007669"/>
    <property type="project" value="UniProtKB-SubCell"/>
</dbReference>
<dbReference type="PIRSF" id="PIRSF038922">
    <property type="entry name" value="SRP72"/>
    <property type="match status" value="1"/>
</dbReference>
<gene>
    <name evidence="12" type="ORF">LAFE_0C04368G</name>
</gene>
<evidence type="ECO:0000256" key="1">
    <source>
        <dbReference type="ARBA" id="ARBA00004240"/>
    </source>
</evidence>
<keyword evidence="6" id="KW-0256">Endoplasmic reticulum</keyword>
<dbReference type="STRING" id="4955.A0A1G4M9B9"/>
<dbReference type="OrthoDB" id="5421607at2759"/>
<dbReference type="GO" id="GO:0008312">
    <property type="term" value="F:7S RNA binding"/>
    <property type="evidence" value="ECO:0007669"/>
    <property type="project" value="InterPro"/>
</dbReference>
<evidence type="ECO:0000256" key="4">
    <source>
        <dbReference type="ARBA" id="ARBA00018350"/>
    </source>
</evidence>
<comment type="subcellular location">
    <subcellularLocation>
        <location evidence="2 9">Cytoplasm</location>
    </subcellularLocation>
    <subcellularLocation>
        <location evidence="1">Endoplasmic reticulum</location>
    </subcellularLocation>
</comment>
<dbReference type="GO" id="GO:0043022">
    <property type="term" value="F:ribosome binding"/>
    <property type="evidence" value="ECO:0007669"/>
    <property type="project" value="TreeGrafter"/>
</dbReference>
<feature type="compositionally biased region" description="Basic residues" evidence="10">
    <location>
        <begin position="604"/>
        <end position="614"/>
    </location>
</feature>
<evidence type="ECO:0000259" key="11">
    <source>
        <dbReference type="Pfam" id="PF08492"/>
    </source>
</evidence>
<dbReference type="PANTHER" id="PTHR14094:SF9">
    <property type="entry name" value="SIGNAL RECOGNITION PARTICLE SUBUNIT SRP72"/>
    <property type="match status" value="1"/>
</dbReference>
<feature type="domain" description="Signal recognition particle SRP72 subunit RNA-binding" evidence="11">
    <location>
        <begin position="529"/>
        <end position="577"/>
    </location>
</feature>
<dbReference type="GO" id="GO:0006614">
    <property type="term" value="P:SRP-dependent cotranslational protein targeting to membrane"/>
    <property type="evidence" value="ECO:0007669"/>
    <property type="project" value="UniProtKB-UniRule"/>
</dbReference>
<evidence type="ECO:0000256" key="2">
    <source>
        <dbReference type="ARBA" id="ARBA00004496"/>
    </source>
</evidence>
<feature type="compositionally biased region" description="Basic and acidic residues" evidence="10">
    <location>
        <begin position="556"/>
        <end position="577"/>
    </location>
</feature>
<feature type="compositionally biased region" description="Basic residues" evidence="10">
    <location>
        <begin position="537"/>
        <end position="550"/>
    </location>
</feature>
<keyword evidence="8 9" id="KW-0687">Ribonucleoprotein</keyword>
<dbReference type="InterPro" id="IPR026270">
    <property type="entry name" value="SRP72"/>
</dbReference>
<feature type="compositionally biased region" description="Basic and acidic residues" evidence="10">
    <location>
        <begin position="524"/>
        <end position="536"/>
    </location>
</feature>
<evidence type="ECO:0000313" key="12">
    <source>
        <dbReference type="EMBL" id="SCW00446.1"/>
    </source>
</evidence>
<dbReference type="Proteomes" id="UP000190831">
    <property type="component" value="Chromosome C"/>
</dbReference>
<dbReference type="SUPFAM" id="SSF48452">
    <property type="entry name" value="TPR-like"/>
    <property type="match status" value="1"/>
</dbReference>
<evidence type="ECO:0000256" key="3">
    <source>
        <dbReference type="ARBA" id="ARBA00007676"/>
    </source>
</evidence>
<proteinExistence type="inferred from homology"/>
<keyword evidence="13" id="KW-1185">Reference proteome</keyword>
<dbReference type="Gene3D" id="1.25.40.10">
    <property type="entry name" value="Tetratricopeptide repeat domain"/>
    <property type="match status" value="1"/>
</dbReference>
<dbReference type="Pfam" id="PF08492">
    <property type="entry name" value="SRP72"/>
    <property type="match status" value="1"/>
</dbReference>
<sequence length="614" mass="70265">MSKADLTSLLSQLSVQSQNNKHHEVSSTCMKLLSSNCANASDVLRQCIIALIKQDKYQQCLKVLTKYETLGDSESLTLEKLYVYYKLSKTKSFEKLYSTVASRLEEIKTRGDVPSVHIRGLLHVRAQFCYKIGKHQEAFRIYQYLASHNSDGMDNEVELACNERAPSTHLPDNSASFVTQLTSDSFDLFFNESMIFLGNGQMDVALNLLKKARTLAASEGTEDDLHSIDLQIAYVYQLSGNNAESKLVLNRLMANLKPQSTMLLLAQNNLKSFTDLSKYTTNFSLLLRELNVERINSSSQNFTEYQWQILNTNLLVLQLFNNSSIQRKSSILSRTLATYQEIVDNVTLEPYESQATKLFHHVMKSISCGISGSVIGVLLLAVQLQILEKKWERAIQLCESFLNKDRQAIEYEQRVICYILFQLYEIAGRDNSRHILLGRLFEVFTSERAKEDPPFWRQVGFKLLAQESVEDANAIFSELKKLDPTDTLLGDSPRLGTHELDGELESLIDMVDVQQLIDLGSTPFERKTKKTSEKSLKRVHKRKRVHKNRKLPIGYDSEKLPNPERWLPLRDRSDYRPNKKQLAKQTQGGASNRKMDQSLDISKKKQPKKGRKRR</sequence>
<dbReference type="AlphaFoldDB" id="A0A1G4M9B9"/>
<feature type="region of interest" description="Disordered" evidence="10">
    <location>
        <begin position="524"/>
        <end position="614"/>
    </location>
</feature>
<keyword evidence="7 9" id="KW-0733">Signal recognition particle</keyword>
<reference evidence="12 13" key="1">
    <citation type="submission" date="2016-03" db="EMBL/GenBank/DDBJ databases">
        <authorList>
            <person name="Devillers H."/>
        </authorList>
    </citation>
    <scope>NUCLEOTIDE SEQUENCE [LARGE SCALE GENOMIC DNA]</scope>
    <source>
        <strain evidence="12">CBS 6772</strain>
    </source>
</reference>
<evidence type="ECO:0000256" key="7">
    <source>
        <dbReference type="ARBA" id="ARBA00023135"/>
    </source>
</evidence>
<evidence type="ECO:0000256" key="5">
    <source>
        <dbReference type="ARBA" id="ARBA00022490"/>
    </source>
</evidence>
<evidence type="ECO:0000256" key="6">
    <source>
        <dbReference type="ARBA" id="ARBA00022824"/>
    </source>
</evidence>
<dbReference type="InterPro" id="IPR013699">
    <property type="entry name" value="Signal_recog_part_SRP72_RNA-bd"/>
</dbReference>
<evidence type="ECO:0000256" key="10">
    <source>
        <dbReference type="SAM" id="MobiDB-lite"/>
    </source>
</evidence>
<protein>
    <recommendedName>
        <fullName evidence="4 9">Signal recognition particle subunit SRP72</fullName>
    </recommendedName>
</protein>
<name>A0A1G4M9B9_LACFM</name>
<dbReference type="GO" id="GO:0005786">
    <property type="term" value="C:signal recognition particle, endoplasmic reticulum targeting"/>
    <property type="evidence" value="ECO:0007669"/>
    <property type="project" value="UniProtKB-UniRule"/>
</dbReference>
<evidence type="ECO:0000313" key="13">
    <source>
        <dbReference type="Proteomes" id="UP000190831"/>
    </source>
</evidence>
<evidence type="ECO:0000256" key="9">
    <source>
        <dbReference type="PIRNR" id="PIRNR038922"/>
    </source>
</evidence>
<comment type="function">
    <text evidence="9">Component of the signal recognition particle (SRP) complex, a ribonucleoprotein complex that mediates the cotranslational targeting of secretory and membrane proteins to the endoplasmic reticulum (ER).</text>
</comment>
<dbReference type="EMBL" id="LT598485">
    <property type="protein sequence ID" value="SCW00446.1"/>
    <property type="molecule type" value="Genomic_DNA"/>
</dbReference>
<accession>A0A1G4M9B9</accession>
<dbReference type="OMA" id="ELACNER"/>
<organism evidence="12 13">
    <name type="scientific">Lachancea fermentati</name>
    <name type="common">Zygosaccharomyces fermentati</name>
    <dbReference type="NCBI Taxonomy" id="4955"/>
    <lineage>
        <taxon>Eukaryota</taxon>
        <taxon>Fungi</taxon>
        <taxon>Dikarya</taxon>
        <taxon>Ascomycota</taxon>
        <taxon>Saccharomycotina</taxon>
        <taxon>Saccharomycetes</taxon>
        <taxon>Saccharomycetales</taxon>
        <taxon>Saccharomycetaceae</taxon>
        <taxon>Lachancea</taxon>
    </lineage>
</organism>
<keyword evidence="5 9" id="KW-0963">Cytoplasm</keyword>
<feature type="compositionally biased region" description="Basic and acidic residues" evidence="10">
    <location>
        <begin position="593"/>
        <end position="603"/>
    </location>
</feature>